<dbReference type="PROSITE" id="PS51352">
    <property type="entry name" value="THIOREDOXIN_2"/>
    <property type="match status" value="1"/>
</dbReference>
<dbReference type="RefSeq" id="WP_268614933.1">
    <property type="nucleotide sequence ID" value="NZ_JAMDMX010000033.1"/>
</dbReference>
<dbReference type="InterPro" id="IPR013766">
    <property type="entry name" value="Thioredoxin_domain"/>
</dbReference>
<comment type="caution">
    <text evidence="3">The sequence shown here is derived from an EMBL/GenBank/DDBJ whole genome shotgun (WGS) entry which is preliminary data.</text>
</comment>
<organism evidence="3 4">
    <name type="scientific">Paenibacillus alginolyticus</name>
    <dbReference type="NCBI Taxonomy" id="59839"/>
    <lineage>
        <taxon>Bacteria</taxon>
        <taxon>Bacillati</taxon>
        <taxon>Bacillota</taxon>
        <taxon>Bacilli</taxon>
        <taxon>Bacillales</taxon>
        <taxon>Paenibacillaceae</taxon>
        <taxon>Paenibacillus</taxon>
    </lineage>
</organism>
<dbReference type="PANTHER" id="PTHR42852:SF13">
    <property type="entry name" value="PROTEIN DIPZ"/>
    <property type="match status" value="1"/>
</dbReference>
<gene>
    <name evidence="3" type="ORF">M5X19_10895</name>
</gene>
<evidence type="ECO:0000313" key="4">
    <source>
        <dbReference type="Proteomes" id="UP001527099"/>
    </source>
</evidence>
<dbReference type="EMBL" id="JAMDMX010000033">
    <property type="protein sequence ID" value="MCY9693395.1"/>
    <property type="molecule type" value="Genomic_DNA"/>
</dbReference>
<sequence>MMAKNRRWIQITIFSVVFILLLLTIVQGVLNRDKAVTAGIAAPEFSLLGLDGKVHNLSDYNNQTVVLNFWGTFCPPCRAEMPAIQKQYDKWKGNGLIVLGVNLGEANVTAQNFADQYKLTFPILLDPKLRVRDLYKVTQYPTTFFIRNGAIQEVRIGQMDEPFLANTIDKLMKDK</sequence>
<accession>A0ABT4GB35</accession>
<dbReference type="CDD" id="cd02966">
    <property type="entry name" value="TlpA_like_family"/>
    <property type="match status" value="1"/>
</dbReference>
<keyword evidence="4" id="KW-1185">Reference proteome</keyword>
<dbReference type="InterPro" id="IPR036249">
    <property type="entry name" value="Thioredoxin-like_sf"/>
</dbReference>
<keyword evidence="1" id="KW-1015">Disulfide bond</keyword>
<dbReference type="PROSITE" id="PS00194">
    <property type="entry name" value="THIOREDOXIN_1"/>
    <property type="match status" value="1"/>
</dbReference>
<dbReference type="Pfam" id="PF00578">
    <property type="entry name" value="AhpC-TSA"/>
    <property type="match status" value="1"/>
</dbReference>
<evidence type="ECO:0000256" key="1">
    <source>
        <dbReference type="ARBA" id="ARBA00023157"/>
    </source>
</evidence>
<dbReference type="Gene3D" id="3.40.30.10">
    <property type="entry name" value="Glutaredoxin"/>
    <property type="match status" value="1"/>
</dbReference>
<dbReference type="PANTHER" id="PTHR42852">
    <property type="entry name" value="THIOL:DISULFIDE INTERCHANGE PROTEIN DSBE"/>
    <property type="match status" value="1"/>
</dbReference>
<evidence type="ECO:0000259" key="2">
    <source>
        <dbReference type="PROSITE" id="PS51352"/>
    </source>
</evidence>
<dbReference type="InterPro" id="IPR000866">
    <property type="entry name" value="AhpC/TSA"/>
</dbReference>
<protein>
    <submittedName>
        <fullName evidence="3">Redoxin domain-containing protein</fullName>
    </submittedName>
</protein>
<dbReference type="SUPFAM" id="SSF52833">
    <property type="entry name" value="Thioredoxin-like"/>
    <property type="match status" value="1"/>
</dbReference>
<dbReference type="Proteomes" id="UP001527099">
    <property type="component" value="Unassembled WGS sequence"/>
</dbReference>
<dbReference type="InterPro" id="IPR017937">
    <property type="entry name" value="Thioredoxin_CS"/>
</dbReference>
<evidence type="ECO:0000313" key="3">
    <source>
        <dbReference type="EMBL" id="MCY9693395.1"/>
    </source>
</evidence>
<name>A0ABT4GB35_9BACL</name>
<proteinExistence type="predicted"/>
<reference evidence="3 4" key="1">
    <citation type="submission" date="2022-05" db="EMBL/GenBank/DDBJ databases">
        <title>Genome Sequencing of Bee-Associated Microbes.</title>
        <authorList>
            <person name="Dunlap C."/>
        </authorList>
    </citation>
    <scope>NUCLEOTIDE SEQUENCE [LARGE SCALE GENOMIC DNA]</scope>
    <source>
        <strain evidence="3 4">NRRL B-14421</strain>
    </source>
</reference>
<feature type="domain" description="Thioredoxin" evidence="2">
    <location>
        <begin position="36"/>
        <end position="173"/>
    </location>
</feature>
<dbReference type="InterPro" id="IPR050553">
    <property type="entry name" value="Thioredoxin_ResA/DsbE_sf"/>
</dbReference>